<gene>
    <name evidence="2" type="ORF">BCR34DRAFT_636414</name>
</gene>
<organism evidence="2 3">
    <name type="scientific">Clohesyomyces aquaticus</name>
    <dbReference type="NCBI Taxonomy" id="1231657"/>
    <lineage>
        <taxon>Eukaryota</taxon>
        <taxon>Fungi</taxon>
        <taxon>Dikarya</taxon>
        <taxon>Ascomycota</taxon>
        <taxon>Pezizomycotina</taxon>
        <taxon>Dothideomycetes</taxon>
        <taxon>Pleosporomycetidae</taxon>
        <taxon>Pleosporales</taxon>
        <taxon>Lindgomycetaceae</taxon>
        <taxon>Clohesyomyces</taxon>
    </lineage>
</organism>
<sequence>MFPRDLRAVLDKIPYWKTTPKHIDEAALVRWNSRLDATKIGPGGRPRRESGAATTKKSSMNQDAKRRRRPSRRKSVSELKLIQDEPDPHEHDHTDRDELIRFVKGSPEILKNRRTWTHDAKYLIQNLRGQRVKALNDVLVKDLLGVEILNPPDLMRNSTEEDVPDDMKSFIVLCNAYGQNDIQWRCNDSNWALLRVFNEKNPRLSLRSGRGRNTDNTRGGQSRFRGTYPQGPTNKQPSQETSTREANPSEAPHVFPKSPVPSVNSVFSTDFTREPTDQHAFSWEYQVVPKGTDNGNLVPVNARQSTRPLEAGQSSNQTQPGIRSLNPTIQHSMNHDSNLARLAIANGSYLNQRSPYAGTTGSSHPYSSRALYDQHSAVGTPPPSAAPAGTSRHHIHPRAQPPHSTHAHYPGHPEPKNGSATARNISQCDPSSHNPICVTQAYR</sequence>
<comment type="caution">
    <text evidence="2">The sequence shown here is derived from an EMBL/GenBank/DDBJ whole genome shotgun (WGS) entry which is preliminary data.</text>
</comment>
<dbReference type="AlphaFoldDB" id="A0A1Y2A3C9"/>
<feature type="compositionally biased region" description="Polar residues" evidence="1">
    <location>
        <begin position="52"/>
        <end position="62"/>
    </location>
</feature>
<reference evidence="2 3" key="1">
    <citation type="submission" date="2016-07" db="EMBL/GenBank/DDBJ databases">
        <title>Pervasive Adenine N6-methylation of Active Genes in Fungi.</title>
        <authorList>
            <consortium name="DOE Joint Genome Institute"/>
            <person name="Mondo S.J."/>
            <person name="Dannebaum R.O."/>
            <person name="Kuo R.C."/>
            <person name="Labutti K."/>
            <person name="Haridas S."/>
            <person name="Kuo A."/>
            <person name="Salamov A."/>
            <person name="Ahrendt S.R."/>
            <person name="Lipzen A."/>
            <person name="Sullivan W."/>
            <person name="Andreopoulos W.B."/>
            <person name="Clum A."/>
            <person name="Lindquist E."/>
            <person name="Daum C."/>
            <person name="Ramamoorthy G.K."/>
            <person name="Gryganskyi A."/>
            <person name="Culley D."/>
            <person name="Magnuson J.K."/>
            <person name="James T.Y."/>
            <person name="O'Malley M.A."/>
            <person name="Stajich J.E."/>
            <person name="Spatafora J.W."/>
            <person name="Visel A."/>
            <person name="Grigoriev I.V."/>
        </authorList>
    </citation>
    <scope>NUCLEOTIDE SEQUENCE [LARGE SCALE GENOMIC DNA]</scope>
    <source>
        <strain evidence="2 3">CBS 115471</strain>
    </source>
</reference>
<feature type="compositionally biased region" description="Polar residues" evidence="1">
    <location>
        <begin position="302"/>
        <end position="332"/>
    </location>
</feature>
<evidence type="ECO:0000313" key="2">
    <source>
        <dbReference type="EMBL" id="ORY16807.1"/>
    </source>
</evidence>
<feature type="region of interest" description="Disordered" evidence="1">
    <location>
        <begin position="374"/>
        <end position="443"/>
    </location>
</feature>
<keyword evidence="3" id="KW-1185">Reference proteome</keyword>
<feature type="compositionally biased region" description="Polar residues" evidence="1">
    <location>
        <begin position="418"/>
        <end position="434"/>
    </location>
</feature>
<feature type="region of interest" description="Disordered" evidence="1">
    <location>
        <begin position="292"/>
        <end position="332"/>
    </location>
</feature>
<evidence type="ECO:0000256" key="1">
    <source>
        <dbReference type="SAM" id="MobiDB-lite"/>
    </source>
</evidence>
<evidence type="ECO:0000313" key="3">
    <source>
        <dbReference type="Proteomes" id="UP000193144"/>
    </source>
</evidence>
<name>A0A1Y2A3C9_9PLEO</name>
<dbReference type="Proteomes" id="UP000193144">
    <property type="component" value="Unassembled WGS sequence"/>
</dbReference>
<dbReference type="EMBL" id="MCFA01000016">
    <property type="protein sequence ID" value="ORY16807.1"/>
    <property type="molecule type" value="Genomic_DNA"/>
</dbReference>
<feature type="compositionally biased region" description="Basic and acidic residues" evidence="1">
    <location>
        <begin position="75"/>
        <end position="95"/>
    </location>
</feature>
<feature type="region of interest" description="Disordered" evidence="1">
    <location>
        <begin position="204"/>
        <end position="268"/>
    </location>
</feature>
<accession>A0A1Y2A3C9</accession>
<feature type="region of interest" description="Disordered" evidence="1">
    <location>
        <begin position="37"/>
        <end position="95"/>
    </location>
</feature>
<feature type="compositionally biased region" description="Basic residues" evidence="1">
    <location>
        <begin position="65"/>
        <end position="74"/>
    </location>
</feature>
<proteinExistence type="predicted"/>
<protein>
    <submittedName>
        <fullName evidence="2">Uncharacterized protein</fullName>
    </submittedName>
</protein>
<feature type="compositionally biased region" description="Polar residues" evidence="1">
    <location>
        <begin position="230"/>
        <end position="246"/>
    </location>
</feature>